<keyword evidence="3" id="KW-0238">DNA-binding</keyword>
<dbReference type="GO" id="GO:0003677">
    <property type="term" value="F:DNA binding"/>
    <property type="evidence" value="ECO:0007669"/>
    <property type="project" value="UniProtKB-KW"/>
</dbReference>
<dbReference type="EMBL" id="JACCKX010000001">
    <property type="protein sequence ID" value="NZA03382.1"/>
    <property type="molecule type" value="Genomic_DNA"/>
</dbReference>
<accession>A0A853IZP0</accession>
<dbReference type="Pfam" id="PF03466">
    <property type="entry name" value="LysR_substrate"/>
    <property type="match status" value="1"/>
</dbReference>
<dbReference type="Proteomes" id="UP000589716">
    <property type="component" value="Unassembled WGS sequence"/>
</dbReference>
<name>A0A853IZP0_9BURK</name>
<proteinExistence type="inferred from homology"/>
<organism evidence="6 7">
    <name type="scientific">Ottowia beijingensis</name>
    <dbReference type="NCBI Taxonomy" id="1207057"/>
    <lineage>
        <taxon>Bacteria</taxon>
        <taxon>Pseudomonadati</taxon>
        <taxon>Pseudomonadota</taxon>
        <taxon>Betaproteobacteria</taxon>
        <taxon>Burkholderiales</taxon>
        <taxon>Comamonadaceae</taxon>
        <taxon>Ottowia</taxon>
    </lineage>
</organism>
<evidence type="ECO:0000313" key="6">
    <source>
        <dbReference type="EMBL" id="NZA03382.1"/>
    </source>
</evidence>
<protein>
    <recommendedName>
        <fullName evidence="5">LysR substrate-binding domain-containing protein</fullName>
    </recommendedName>
</protein>
<evidence type="ECO:0000256" key="1">
    <source>
        <dbReference type="ARBA" id="ARBA00009437"/>
    </source>
</evidence>
<evidence type="ECO:0000259" key="5">
    <source>
        <dbReference type="Pfam" id="PF03466"/>
    </source>
</evidence>
<feature type="domain" description="LysR substrate-binding" evidence="5">
    <location>
        <begin position="25"/>
        <end position="131"/>
    </location>
</feature>
<keyword evidence="7" id="KW-1185">Reference proteome</keyword>
<keyword evidence="2" id="KW-0805">Transcription regulation</keyword>
<gene>
    <name evidence="6" type="ORF">H0I39_19705</name>
</gene>
<dbReference type="SUPFAM" id="SSF53850">
    <property type="entry name" value="Periplasmic binding protein-like II"/>
    <property type="match status" value="1"/>
</dbReference>
<dbReference type="InterPro" id="IPR050389">
    <property type="entry name" value="LysR-type_TF"/>
</dbReference>
<dbReference type="AlphaFoldDB" id="A0A853IZP0"/>
<dbReference type="PANTHER" id="PTHR30118:SF15">
    <property type="entry name" value="TRANSCRIPTIONAL REGULATORY PROTEIN"/>
    <property type="match status" value="1"/>
</dbReference>
<dbReference type="GO" id="GO:0006355">
    <property type="term" value="P:regulation of DNA-templated transcription"/>
    <property type="evidence" value="ECO:0007669"/>
    <property type="project" value="TreeGrafter"/>
</dbReference>
<reference evidence="6 7" key="1">
    <citation type="submission" date="2020-07" db="EMBL/GenBank/DDBJ databases">
        <authorList>
            <person name="Maaloum M."/>
        </authorList>
    </citation>
    <scope>NUCLEOTIDE SEQUENCE [LARGE SCALE GENOMIC DNA]</scope>
    <source>
        <strain evidence="6 7">GCS-AN-3</strain>
    </source>
</reference>
<keyword evidence="4" id="KW-0804">Transcription</keyword>
<dbReference type="InterPro" id="IPR005119">
    <property type="entry name" value="LysR_subst-bd"/>
</dbReference>
<evidence type="ECO:0000256" key="3">
    <source>
        <dbReference type="ARBA" id="ARBA00023125"/>
    </source>
</evidence>
<comment type="similarity">
    <text evidence="1">Belongs to the LysR transcriptional regulatory family.</text>
</comment>
<sequence>MQDDLVAIQWRAHSGSAKAMSQLEYLERPHAVYCRTDGHETIEQETLNRLGLRQRTQFQVPYFTLLPQLVVNTDIISLVPRSLALHYVKIFDIDIFKPPFELPTMDLVMIWARSREAFPDLNWLRNLVRQASSEAECA</sequence>
<evidence type="ECO:0000256" key="2">
    <source>
        <dbReference type="ARBA" id="ARBA00023015"/>
    </source>
</evidence>
<evidence type="ECO:0000313" key="7">
    <source>
        <dbReference type="Proteomes" id="UP000589716"/>
    </source>
</evidence>
<evidence type="ECO:0000256" key="4">
    <source>
        <dbReference type="ARBA" id="ARBA00023163"/>
    </source>
</evidence>
<dbReference type="Gene3D" id="3.40.190.10">
    <property type="entry name" value="Periplasmic binding protein-like II"/>
    <property type="match status" value="1"/>
</dbReference>
<comment type="caution">
    <text evidence="6">The sequence shown here is derived from an EMBL/GenBank/DDBJ whole genome shotgun (WGS) entry which is preliminary data.</text>
</comment>
<dbReference type="PANTHER" id="PTHR30118">
    <property type="entry name" value="HTH-TYPE TRANSCRIPTIONAL REGULATOR LEUO-RELATED"/>
    <property type="match status" value="1"/>
</dbReference>